<name>A0A4R7B4V3_9NEIS</name>
<dbReference type="OrthoDB" id="3173483at2"/>
<keyword evidence="2" id="KW-1185">Reference proteome</keyword>
<sequence length="137" mass="15049">MSGKVVFYSLSKKFLEREQDLPPEGAARQVIYQTLALGHHIGVIDCLKPVLSCPQDGFERWAARLPDNEARRKLMGVLKFGEIMIDASHIGMLGAALSGARESFAGEEAGWYQTLMGALAAIEAEPAMYLMVKRHDG</sequence>
<dbReference type="GO" id="GO:0016829">
    <property type="term" value="F:lyase activity"/>
    <property type="evidence" value="ECO:0007669"/>
    <property type="project" value="UniProtKB-KW"/>
</dbReference>
<proteinExistence type="predicted"/>
<keyword evidence="1" id="KW-0456">Lyase</keyword>
<accession>A0A4R7B4V3</accession>
<dbReference type="AlphaFoldDB" id="A0A4R7B4V3"/>
<reference evidence="1 2" key="1">
    <citation type="submission" date="2019-03" db="EMBL/GenBank/DDBJ databases">
        <title>Genomic Encyclopedia of Type Strains, Phase III (KMG-III): the genomes of soil and plant-associated and newly described type strains.</title>
        <authorList>
            <person name="Whitman W."/>
        </authorList>
    </citation>
    <scope>NUCLEOTIDE SEQUENCE [LARGE SCALE GENOMIC DNA]</scope>
    <source>
        <strain evidence="1 2">CECT 8976</strain>
    </source>
</reference>
<comment type="caution">
    <text evidence="1">The sequence shown here is derived from an EMBL/GenBank/DDBJ whole genome shotgun (WGS) entry which is preliminary data.</text>
</comment>
<dbReference type="NCBIfam" id="NF011664">
    <property type="entry name" value="PRK15084.1"/>
    <property type="match status" value="1"/>
</dbReference>
<protein>
    <submittedName>
        <fullName evidence="1">Hydrogenase-4 component J/formate hydrogenlyase maturation protein HycH</fullName>
    </submittedName>
</protein>
<dbReference type="EMBL" id="SNZP01000007">
    <property type="protein sequence ID" value="TDR79674.1"/>
    <property type="molecule type" value="Genomic_DNA"/>
</dbReference>
<evidence type="ECO:0000313" key="1">
    <source>
        <dbReference type="EMBL" id="TDR79674.1"/>
    </source>
</evidence>
<dbReference type="RefSeq" id="WP_133680601.1">
    <property type="nucleotide sequence ID" value="NZ_SNZP01000007.1"/>
</dbReference>
<evidence type="ECO:0000313" key="2">
    <source>
        <dbReference type="Proteomes" id="UP000295611"/>
    </source>
</evidence>
<dbReference type="Pfam" id="PF07450">
    <property type="entry name" value="HycH"/>
    <property type="match status" value="1"/>
</dbReference>
<dbReference type="Proteomes" id="UP000295611">
    <property type="component" value="Unassembled WGS sequence"/>
</dbReference>
<organism evidence="1 2">
    <name type="scientific">Paludibacterium purpuratum</name>
    <dbReference type="NCBI Taxonomy" id="1144873"/>
    <lineage>
        <taxon>Bacteria</taxon>
        <taxon>Pseudomonadati</taxon>
        <taxon>Pseudomonadota</taxon>
        <taxon>Betaproteobacteria</taxon>
        <taxon>Neisseriales</taxon>
        <taxon>Chromobacteriaceae</taxon>
        <taxon>Paludibacterium</taxon>
    </lineage>
</organism>
<gene>
    <name evidence="1" type="ORF">DFP86_10737</name>
</gene>
<dbReference type="InterPro" id="IPR010005">
    <property type="entry name" value="Formate_DH_maturation_HycH"/>
</dbReference>